<proteinExistence type="inferred from homology"/>
<comment type="similarity">
    <text evidence="1">Belongs to the site-specific recombinase resolvase family.</text>
</comment>
<dbReference type="InterPro" id="IPR050639">
    <property type="entry name" value="SSR_resolvase"/>
</dbReference>
<keyword evidence="8" id="KW-1185">Reference proteome</keyword>
<gene>
    <name evidence="7" type="ORF">ABXR19_17250</name>
</gene>
<evidence type="ECO:0000256" key="5">
    <source>
        <dbReference type="PROSITE-ProRule" id="PRU10137"/>
    </source>
</evidence>
<accession>A0ABV2TPS9</accession>
<protein>
    <submittedName>
        <fullName evidence="7">Recombinase family protein</fullName>
    </submittedName>
</protein>
<dbReference type="PROSITE" id="PS51736">
    <property type="entry name" value="RECOMBINASES_3"/>
    <property type="match status" value="1"/>
</dbReference>
<feature type="active site" description="O-(5'-phospho-DNA)-serine intermediate" evidence="5">
    <location>
        <position position="11"/>
    </location>
</feature>
<evidence type="ECO:0000256" key="4">
    <source>
        <dbReference type="ARBA" id="ARBA00023172"/>
    </source>
</evidence>
<dbReference type="PANTHER" id="PTHR30461:SF26">
    <property type="entry name" value="RESOLVASE HOMOLOG YNEB"/>
    <property type="match status" value="1"/>
</dbReference>
<dbReference type="PROSITE" id="PS00398">
    <property type="entry name" value="RECOMBINASES_2"/>
    <property type="match status" value="1"/>
</dbReference>
<dbReference type="InterPro" id="IPR036162">
    <property type="entry name" value="Resolvase-like_N_sf"/>
</dbReference>
<dbReference type="PANTHER" id="PTHR30461">
    <property type="entry name" value="DNA-INVERTASE FROM LAMBDOID PROPHAGE"/>
    <property type="match status" value="1"/>
</dbReference>
<dbReference type="SMART" id="SM00857">
    <property type="entry name" value="Resolvase"/>
    <property type="match status" value="1"/>
</dbReference>
<feature type="domain" description="Resolvase/invertase-type recombinase catalytic" evidence="6">
    <location>
        <begin position="3"/>
        <end position="154"/>
    </location>
</feature>
<dbReference type="InterPro" id="IPR006118">
    <property type="entry name" value="Recombinase_CS"/>
</dbReference>
<keyword evidence="2" id="KW-0229">DNA integration</keyword>
<keyword evidence="3" id="KW-0238">DNA-binding</keyword>
<dbReference type="Gene3D" id="3.40.50.1390">
    <property type="entry name" value="Resolvase, N-terminal catalytic domain"/>
    <property type="match status" value="1"/>
</dbReference>
<dbReference type="CDD" id="cd03768">
    <property type="entry name" value="SR_ResInv"/>
    <property type="match status" value="1"/>
</dbReference>
<evidence type="ECO:0000313" key="7">
    <source>
        <dbReference type="EMBL" id="MET7015939.1"/>
    </source>
</evidence>
<dbReference type="SUPFAM" id="SSF53041">
    <property type="entry name" value="Resolvase-like"/>
    <property type="match status" value="1"/>
</dbReference>
<dbReference type="RefSeq" id="WP_354602397.1">
    <property type="nucleotide sequence ID" value="NZ_JBEWZI010000024.1"/>
</dbReference>
<evidence type="ECO:0000256" key="1">
    <source>
        <dbReference type="ARBA" id="ARBA00009913"/>
    </source>
</evidence>
<sequence>MGHVVGYIRVSSVGQNTERQLDGITTDKIFTDKASGKDTNRPHLQAALEHCREGDTFIVHSIDRLARSLGDLEKIVERLTAKGVTVKFCKEGLTFTGDKADPINPITNRRPADFWQPLLCKLLIQLVNLHHQGINSRISSNRRPCHYAASCRTGARLFNNASNSSAYHCASFIRAS</sequence>
<dbReference type="EMBL" id="JBEWZI010000024">
    <property type="protein sequence ID" value="MET7015939.1"/>
    <property type="molecule type" value="Genomic_DNA"/>
</dbReference>
<keyword evidence="4" id="KW-0233">DNA recombination</keyword>
<evidence type="ECO:0000256" key="3">
    <source>
        <dbReference type="ARBA" id="ARBA00023125"/>
    </source>
</evidence>
<dbReference type="Proteomes" id="UP001549691">
    <property type="component" value="Unassembled WGS sequence"/>
</dbReference>
<reference evidence="7 8" key="1">
    <citation type="submission" date="2024-07" db="EMBL/GenBank/DDBJ databases">
        <title>Uliginosibacterium flavum JJ3220;KACC:17644.</title>
        <authorList>
            <person name="Kim M.K."/>
        </authorList>
    </citation>
    <scope>NUCLEOTIDE SEQUENCE [LARGE SCALE GENOMIC DNA]</scope>
    <source>
        <strain evidence="7 8">KACC:17644</strain>
    </source>
</reference>
<comment type="caution">
    <text evidence="7">The sequence shown here is derived from an EMBL/GenBank/DDBJ whole genome shotgun (WGS) entry which is preliminary data.</text>
</comment>
<dbReference type="InterPro" id="IPR006119">
    <property type="entry name" value="Resolv_N"/>
</dbReference>
<name>A0ABV2TPS9_9RHOO</name>
<organism evidence="7 8">
    <name type="scientific">Uliginosibacterium flavum</name>
    <dbReference type="NCBI Taxonomy" id="1396831"/>
    <lineage>
        <taxon>Bacteria</taxon>
        <taxon>Pseudomonadati</taxon>
        <taxon>Pseudomonadota</taxon>
        <taxon>Betaproteobacteria</taxon>
        <taxon>Rhodocyclales</taxon>
        <taxon>Zoogloeaceae</taxon>
        <taxon>Uliginosibacterium</taxon>
    </lineage>
</organism>
<evidence type="ECO:0000313" key="8">
    <source>
        <dbReference type="Proteomes" id="UP001549691"/>
    </source>
</evidence>
<evidence type="ECO:0000259" key="6">
    <source>
        <dbReference type="PROSITE" id="PS51736"/>
    </source>
</evidence>
<evidence type="ECO:0000256" key="2">
    <source>
        <dbReference type="ARBA" id="ARBA00022908"/>
    </source>
</evidence>
<dbReference type="Pfam" id="PF00239">
    <property type="entry name" value="Resolvase"/>
    <property type="match status" value="1"/>
</dbReference>
<dbReference type="PROSITE" id="PS00397">
    <property type="entry name" value="RECOMBINASES_1"/>
    <property type="match status" value="1"/>
</dbReference>